<organism evidence="1 2">
    <name type="scientific">Nocardia arthritidis</name>
    <dbReference type="NCBI Taxonomy" id="228602"/>
    <lineage>
        <taxon>Bacteria</taxon>
        <taxon>Bacillati</taxon>
        <taxon>Actinomycetota</taxon>
        <taxon>Actinomycetes</taxon>
        <taxon>Mycobacteriales</taxon>
        <taxon>Nocardiaceae</taxon>
        <taxon>Nocardia</taxon>
    </lineage>
</organism>
<dbReference type="AlphaFoldDB" id="A0A6G9Y8L2"/>
<keyword evidence="2" id="KW-1185">Reference proteome</keyword>
<evidence type="ECO:0000313" key="2">
    <source>
        <dbReference type="Proteomes" id="UP000503540"/>
    </source>
</evidence>
<proteinExistence type="predicted"/>
<evidence type="ECO:0000313" key="1">
    <source>
        <dbReference type="EMBL" id="QIS09484.1"/>
    </source>
</evidence>
<protein>
    <recommendedName>
        <fullName evidence="3">Response regulator</fullName>
    </recommendedName>
</protein>
<name>A0A6G9Y8L2_9NOCA</name>
<dbReference type="Proteomes" id="UP000503540">
    <property type="component" value="Chromosome"/>
</dbReference>
<evidence type="ECO:0008006" key="3">
    <source>
        <dbReference type="Google" id="ProtNLM"/>
    </source>
</evidence>
<dbReference type="Gene3D" id="3.40.50.2300">
    <property type="match status" value="1"/>
</dbReference>
<reference evidence="1 2" key="1">
    <citation type="journal article" date="2019" name="ACS Chem. Biol.">
        <title>Identification and Mobilization of a Cryptic Antibiotic Biosynthesis Gene Locus from a Human-Pathogenic Nocardia Isolate.</title>
        <authorList>
            <person name="Herisse M."/>
            <person name="Ishida K."/>
            <person name="Porter J.L."/>
            <person name="Howden B."/>
            <person name="Hertweck C."/>
            <person name="Stinear T.P."/>
            <person name="Pidot S.J."/>
        </authorList>
    </citation>
    <scope>NUCLEOTIDE SEQUENCE [LARGE SCALE GENOMIC DNA]</scope>
    <source>
        <strain evidence="1 2">AUSMDU00012717</strain>
    </source>
</reference>
<accession>A0A6G9Y8L2</accession>
<gene>
    <name evidence="1" type="ORF">F5544_07910</name>
</gene>
<dbReference type="KEGG" id="nah:F5544_07910"/>
<sequence length="46" mass="5014">MTVRVLLVDDQQLVRAGLRMLCDTDATLEVVGRPVTETRRSGSPTG</sequence>
<dbReference type="EMBL" id="CP046172">
    <property type="protein sequence ID" value="QIS09484.1"/>
    <property type="molecule type" value="Genomic_DNA"/>
</dbReference>